<evidence type="ECO:0000313" key="3">
    <source>
        <dbReference type="EMBL" id="QXQ12576.1"/>
    </source>
</evidence>
<evidence type="ECO:0000313" key="4">
    <source>
        <dbReference type="Proteomes" id="UP000887023"/>
    </source>
</evidence>
<dbReference type="SUPFAM" id="SSF110921">
    <property type="entry name" value="2-isopropylmalate synthase LeuA, allosteric (dimerisation) domain"/>
    <property type="match status" value="1"/>
</dbReference>
<sequence>MTTAFFSADTAAGRIHPIVTAAPRELRAESATITAAEFVDRYCTTGGPIRLGGWSVAKRHTGSAEYSATLAFGEQIRTVRATASGPVAAMTSALYAVGIAVEVLAFHQRRTADGTATFVHCECDGRRGWAAALAGDETESALQAMIAGVNRLR</sequence>
<dbReference type="GO" id="GO:0016301">
    <property type="term" value="F:kinase activity"/>
    <property type="evidence" value="ECO:0007669"/>
    <property type="project" value="UniProtKB-KW"/>
</dbReference>
<keyword evidence="1" id="KW-0808">Transferase</keyword>
<name>A0ABX8S5R7_9ACTN</name>
<accession>A0ABX8S5R7</accession>
<dbReference type="InterPro" id="IPR013709">
    <property type="entry name" value="2-isopropylmalate_synth_dimer"/>
</dbReference>
<feature type="domain" description="2-isopropylmalate synthase LeuA allosteric (dimerisation)" evidence="2">
    <location>
        <begin position="32"/>
        <end position="153"/>
    </location>
</feature>
<dbReference type="RefSeq" id="WP_066470733.1">
    <property type="nucleotide sequence ID" value="NZ_CBCRUZ010000017.1"/>
</dbReference>
<dbReference type="InterPro" id="IPR036230">
    <property type="entry name" value="LeuA_allosteric_dom_sf"/>
</dbReference>
<dbReference type="SMART" id="SM00917">
    <property type="entry name" value="LeuA_dimer"/>
    <property type="match status" value="1"/>
</dbReference>
<evidence type="ECO:0000256" key="1">
    <source>
        <dbReference type="ARBA" id="ARBA00022679"/>
    </source>
</evidence>
<dbReference type="EMBL" id="CP079105">
    <property type="protein sequence ID" value="QXQ12576.1"/>
    <property type="molecule type" value="Genomic_DNA"/>
</dbReference>
<dbReference type="Gene3D" id="3.30.160.270">
    <property type="match status" value="1"/>
</dbReference>
<protein>
    <submittedName>
        <fullName evidence="3">2-keto-3-deoxygluconate kinase</fullName>
    </submittedName>
</protein>
<gene>
    <name evidence="3" type="ORF">KV203_11405</name>
</gene>
<proteinExistence type="predicted"/>
<keyword evidence="3" id="KW-0418">Kinase</keyword>
<organism evidence="3 4">
    <name type="scientific">Skermania pinensis</name>
    <dbReference type="NCBI Taxonomy" id="39122"/>
    <lineage>
        <taxon>Bacteria</taxon>
        <taxon>Bacillati</taxon>
        <taxon>Actinomycetota</taxon>
        <taxon>Actinomycetes</taxon>
        <taxon>Mycobacteriales</taxon>
        <taxon>Gordoniaceae</taxon>
        <taxon>Skermania</taxon>
    </lineage>
</organism>
<evidence type="ECO:0000259" key="2">
    <source>
        <dbReference type="SMART" id="SM00917"/>
    </source>
</evidence>
<dbReference type="Proteomes" id="UP000887023">
    <property type="component" value="Chromosome"/>
</dbReference>
<reference evidence="3" key="1">
    <citation type="submission" date="2021-07" db="EMBL/GenBank/DDBJ databases">
        <title>Candidatus Kaistella beijingensis sp. nov. isolated from a municipal wastewater treatment plant is involved in sludge foaming.</title>
        <authorList>
            <person name="Song Y."/>
            <person name="Liu S.-J."/>
        </authorList>
    </citation>
    <scope>NUCLEOTIDE SEQUENCE</scope>
    <source>
        <strain evidence="3">DSM 43998</strain>
    </source>
</reference>
<keyword evidence="4" id="KW-1185">Reference proteome</keyword>
<dbReference type="Pfam" id="PF08502">
    <property type="entry name" value="LeuA_dimer"/>
    <property type="match status" value="1"/>
</dbReference>